<dbReference type="OrthoDB" id="4369670at2759"/>
<accession>A0A5N7DB65</accession>
<dbReference type="GeneID" id="43672043"/>
<dbReference type="Proteomes" id="UP000325579">
    <property type="component" value="Unassembled WGS sequence"/>
</dbReference>
<dbReference type="AlphaFoldDB" id="A0A5N7DB65"/>
<proteinExistence type="predicted"/>
<evidence type="ECO:0000313" key="2">
    <source>
        <dbReference type="Proteomes" id="UP000325579"/>
    </source>
</evidence>
<keyword evidence="2" id="KW-1185">Reference proteome</keyword>
<organism evidence="1 2">
    <name type="scientific">Aspergillus pseudonomiae</name>
    <dbReference type="NCBI Taxonomy" id="1506151"/>
    <lineage>
        <taxon>Eukaryota</taxon>
        <taxon>Fungi</taxon>
        <taxon>Dikarya</taxon>
        <taxon>Ascomycota</taxon>
        <taxon>Pezizomycotina</taxon>
        <taxon>Eurotiomycetes</taxon>
        <taxon>Eurotiomycetidae</taxon>
        <taxon>Eurotiales</taxon>
        <taxon>Aspergillaceae</taxon>
        <taxon>Aspergillus</taxon>
        <taxon>Aspergillus subgen. Circumdati</taxon>
    </lineage>
</organism>
<dbReference type="EMBL" id="ML736776">
    <property type="protein sequence ID" value="KAE8403479.1"/>
    <property type="molecule type" value="Genomic_DNA"/>
</dbReference>
<dbReference type="RefSeq" id="XP_031940798.1">
    <property type="nucleotide sequence ID" value="XM_032087352.1"/>
</dbReference>
<protein>
    <submittedName>
        <fullName evidence="1">Uncharacterized protein</fullName>
    </submittedName>
</protein>
<evidence type="ECO:0000313" key="1">
    <source>
        <dbReference type="EMBL" id="KAE8403479.1"/>
    </source>
</evidence>
<name>A0A5N7DB65_9EURO</name>
<reference evidence="1 2" key="1">
    <citation type="submission" date="2019-04" db="EMBL/GenBank/DDBJ databases">
        <authorList>
            <consortium name="DOE Joint Genome Institute"/>
            <person name="Mondo S."/>
            <person name="Kjaerbolling I."/>
            <person name="Vesth T."/>
            <person name="Frisvad J.C."/>
            <person name="Nybo J.L."/>
            <person name="Theobald S."/>
            <person name="Kildgaard S."/>
            <person name="Isbrandt T."/>
            <person name="Kuo A."/>
            <person name="Sato A."/>
            <person name="Lyhne E.K."/>
            <person name="Kogle M.E."/>
            <person name="Wiebenga A."/>
            <person name="Kun R.S."/>
            <person name="Lubbers R.J."/>
            <person name="Makela M.R."/>
            <person name="Barry K."/>
            <person name="Chovatia M."/>
            <person name="Clum A."/>
            <person name="Daum C."/>
            <person name="Haridas S."/>
            <person name="He G."/>
            <person name="LaButti K."/>
            <person name="Lipzen A."/>
            <person name="Riley R."/>
            <person name="Salamov A."/>
            <person name="Simmons B.A."/>
            <person name="Magnuson J.K."/>
            <person name="Henrissat B."/>
            <person name="Mortensen U.H."/>
            <person name="Larsen T.O."/>
            <person name="Devries R.P."/>
            <person name="Grigoriev I.V."/>
            <person name="Machida M."/>
            <person name="Baker S.E."/>
            <person name="Andersen M.R."/>
            <person name="Cantor M.N."/>
            <person name="Hua S.X."/>
        </authorList>
    </citation>
    <scope>NUCLEOTIDE SEQUENCE [LARGE SCALE GENOMIC DNA]</scope>
    <source>
        <strain evidence="1 2">CBS 119388</strain>
    </source>
</reference>
<gene>
    <name evidence="1" type="ORF">BDV37DRAFT_283719</name>
</gene>
<sequence length="932" mass="105590">MRTSSGEQSTDLSISVVSPKHDESRWFAIPKDIREELSLSEIYEFPNLESLCKETIEEIIAGLLPGTGPKEYQESIKDHGGVCEVTRSLLKLIVANVRALEGLKISREVLYKALVERGDKIPWNRPVGYASLVTDIRHIDWWRMYCGQCFLAWRRIMCQHTQAILRNSTSSLHYYILWMGNGNRTAHFIKLWEFPEDTLDDSWYQIRSNILEAVFCKAFKTHHGMLNRIDCPDSPTKSYGLNIMTPLVQGYVTLSKALRVKANAGPSQSPDAQIRHWATFNPSKKKVQRKPRPIFQCDFDAALEIALRDKELFQYVIKLLRSPRYPAKPEACDSIPFSGSLQAAIGFVLDYAAVSVANDSPLESVISKNSGDLPWPIQGCGFHEGNVLVWTYNFKRFSSLTPDDFTATEDSERLWEDSHKTLLEQCAAKIILLCGPRAGRIIKAMIEGSSQYTLDIQGYKYQIYLDHRRLYIRCPELPAEVWSINPIHAARLSDVVRFATRVLGITDIRPYFVESSSIVGYILSQARKERLGGHIMTTDDLDAGIKLWLIRKGIGDDDDIREIETIAGSLVRGLLMLLHALPRRENAVQTPIRPPLPDIGRERTRVHEGFDNGSYEKIKEMVRDRVGKRDELYLECLSTLPKKETGTAEDIAEDAAEAHQTMTTETLFQVDDKEVTGMQTWLFNRRKETIGSDEGSNYLPKTGKRNNLETTSCLEVAHSFEARVEDLTLLIDQAITDGFLDPNIDLLKSLAESLGVKSSRKGCLRKGQTTGKTGCTRKIWREEREVFQTKEYQYTVPLGMTYERSISLNYCPIKFPSGMDVGDGTIYVKMEICPFGQRHPKVYATSATDDDPACRLAFYVRFTDSTGSEVRYYERNANTSPLFRANTFVDVLANSVPDEQIAKTPRRYLHYKKGMSPAGLEGFEGGSYTTLP</sequence>